<comment type="caution">
    <text evidence="2">The sequence shown here is derived from an EMBL/GenBank/DDBJ whole genome shotgun (WGS) entry which is preliminary data.</text>
</comment>
<feature type="non-terminal residue" evidence="2">
    <location>
        <position position="95"/>
    </location>
</feature>
<feature type="region of interest" description="Disordered" evidence="1">
    <location>
        <begin position="38"/>
        <end position="95"/>
    </location>
</feature>
<keyword evidence="3" id="KW-1185">Reference proteome</keyword>
<accession>A0A6G1CNJ9</accession>
<dbReference type="EMBL" id="SPHZ02000009">
    <property type="protein sequence ID" value="KAF0901203.1"/>
    <property type="molecule type" value="Genomic_DNA"/>
</dbReference>
<evidence type="ECO:0000256" key="1">
    <source>
        <dbReference type="SAM" id="MobiDB-lite"/>
    </source>
</evidence>
<proteinExistence type="predicted"/>
<name>A0A6G1CNJ9_9ORYZ</name>
<feature type="compositionally biased region" description="Basic and acidic residues" evidence="1">
    <location>
        <begin position="51"/>
        <end position="61"/>
    </location>
</feature>
<reference evidence="2 3" key="1">
    <citation type="submission" date="2019-11" db="EMBL/GenBank/DDBJ databases">
        <title>Whole genome sequence of Oryza granulata.</title>
        <authorList>
            <person name="Li W."/>
        </authorList>
    </citation>
    <scope>NUCLEOTIDE SEQUENCE [LARGE SCALE GENOMIC DNA]</scope>
    <source>
        <strain evidence="3">cv. Menghai</strain>
        <tissue evidence="2">Leaf</tissue>
    </source>
</reference>
<dbReference type="Proteomes" id="UP000479710">
    <property type="component" value="Unassembled WGS sequence"/>
</dbReference>
<gene>
    <name evidence="2" type="ORF">E2562_038326</name>
</gene>
<sequence>MATSTAQIYPRVERAVGARGSGLAGWSYRTVVARLESGGKEGEWNGGSHRTGLERRREWEASGRSSVARFGGGGLQGRGEVAAPASFGDNAAADR</sequence>
<evidence type="ECO:0000313" key="2">
    <source>
        <dbReference type="EMBL" id="KAF0901203.1"/>
    </source>
</evidence>
<protein>
    <submittedName>
        <fullName evidence="2">Uncharacterized protein</fullName>
    </submittedName>
</protein>
<organism evidence="2 3">
    <name type="scientific">Oryza meyeriana var. granulata</name>
    <dbReference type="NCBI Taxonomy" id="110450"/>
    <lineage>
        <taxon>Eukaryota</taxon>
        <taxon>Viridiplantae</taxon>
        <taxon>Streptophyta</taxon>
        <taxon>Embryophyta</taxon>
        <taxon>Tracheophyta</taxon>
        <taxon>Spermatophyta</taxon>
        <taxon>Magnoliopsida</taxon>
        <taxon>Liliopsida</taxon>
        <taxon>Poales</taxon>
        <taxon>Poaceae</taxon>
        <taxon>BOP clade</taxon>
        <taxon>Oryzoideae</taxon>
        <taxon>Oryzeae</taxon>
        <taxon>Oryzinae</taxon>
        <taxon>Oryza</taxon>
        <taxon>Oryza meyeriana</taxon>
    </lineage>
</organism>
<evidence type="ECO:0000313" key="3">
    <source>
        <dbReference type="Proteomes" id="UP000479710"/>
    </source>
</evidence>
<dbReference type="AlphaFoldDB" id="A0A6G1CNJ9"/>